<dbReference type="EMBL" id="SMFR01000008">
    <property type="protein sequence ID" value="TCJ90004.1"/>
    <property type="molecule type" value="Genomic_DNA"/>
</dbReference>
<protein>
    <submittedName>
        <fullName evidence="1">Uncharacterized protein</fullName>
    </submittedName>
</protein>
<reference evidence="1 2" key="1">
    <citation type="submission" date="2019-03" db="EMBL/GenBank/DDBJ databases">
        <title>Genomic Encyclopedia of Type Strains, Phase IV (KMG-IV): sequencing the most valuable type-strain genomes for metagenomic binning, comparative biology and taxonomic classification.</title>
        <authorList>
            <person name="Goeker M."/>
        </authorList>
    </citation>
    <scope>NUCLEOTIDE SEQUENCE [LARGE SCALE GENOMIC DNA]</scope>
    <source>
        <strain evidence="1 2">DSM 44684</strain>
    </source>
</reference>
<dbReference type="AlphaFoldDB" id="A0A4R1FB28"/>
<keyword evidence="2" id="KW-1185">Reference proteome</keyword>
<evidence type="ECO:0000313" key="1">
    <source>
        <dbReference type="EMBL" id="TCJ90004.1"/>
    </source>
</evidence>
<dbReference type="STRING" id="1210063.GCA_001612665_05725"/>
<dbReference type="RefSeq" id="WP_132370404.1">
    <property type="nucleotide sequence ID" value="NZ_SMFR01000008.1"/>
</dbReference>
<accession>A0A4R1FB28</accession>
<sequence length="265" mass="28420">MKIAATDWGRITPETFQESDSEAGPWCPYSTHHIGLCRDIVEPVALQLASQNDWVDLDDVKVLTGLLMTTPVAALELLNELHPHHPDPRLDDDHDARVTAAQRTLPPASQQSLPADSDEVADAFFTRRRHTGPAAAVSDLAGQHDALLSLFEAAEPTSALIDRACRAARQVPEGEQHAALRASPEYLARTEVARDVERAAQSVGSIGIPLGQWTARGDWATLSEESRAHAGTRALELLDTALAELTAARARLADAVATNPASDAG</sequence>
<dbReference type="Proteomes" id="UP000294856">
    <property type="component" value="Unassembled WGS sequence"/>
</dbReference>
<proteinExistence type="predicted"/>
<name>A0A4R1FB28_9NOCA</name>
<organism evidence="1 2">
    <name type="scientific">Nocardia alba</name>
    <dbReference type="NCBI Taxonomy" id="225051"/>
    <lineage>
        <taxon>Bacteria</taxon>
        <taxon>Bacillati</taxon>
        <taxon>Actinomycetota</taxon>
        <taxon>Actinomycetes</taxon>
        <taxon>Mycobacteriales</taxon>
        <taxon>Nocardiaceae</taxon>
        <taxon>Nocardia</taxon>
    </lineage>
</organism>
<comment type="caution">
    <text evidence="1">The sequence shown here is derived from an EMBL/GenBank/DDBJ whole genome shotgun (WGS) entry which is preliminary data.</text>
</comment>
<gene>
    <name evidence="1" type="ORF">DFR71_6297</name>
</gene>
<evidence type="ECO:0000313" key="2">
    <source>
        <dbReference type="Proteomes" id="UP000294856"/>
    </source>
</evidence>